<dbReference type="EMBL" id="JAMLDX010000014">
    <property type="protein sequence ID" value="MCP3732094.1"/>
    <property type="molecule type" value="Genomic_DNA"/>
</dbReference>
<keyword evidence="3" id="KW-1185">Reference proteome</keyword>
<dbReference type="Proteomes" id="UP001139451">
    <property type="component" value="Unassembled WGS sequence"/>
</dbReference>
<organism evidence="2 3">
    <name type="scientific">Sphingomonas tagetis</name>
    <dbReference type="NCBI Taxonomy" id="2949092"/>
    <lineage>
        <taxon>Bacteria</taxon>
        <taxon>Pseudomonadati</taxon>
        <taxon>Pseudomonadota</taxon>
        <taxon>Alphaproteobacteria</taxon>
        <taxon>Sphingomonadales</taxon>
        <taxon>Sphingomonadaceae</taxon>
        <taxon>Sphingomonas</taxon>
    </lineage>
</organism>
<gene>
    <name evidence="2" type="ORF">M9978_16850</name>
</gene>
<dbReference type="AlphaFoldDB" id="A0A9X2HR67"/>
<evidence type="ECO:0000313" key="3">
    <source>
        <dbReference type="Proteomes" id="UP001139451"/>
    </source>
</evidence>
<evidence type="ECO:0000256" key="1">
    <source>
        <dbReference type="SAM" id="MobiDB-lite"/>
    </source>
</evidence>
<feature type="compositionally biased region" description="Acidic residues" evidence="1">
    <location>
        <begin position="201"/>
        <end position="212"/>
    </location>
</feature>
<feature type="compositionally biased region" description="Pro residues" evidence="1">
    <location>
        <begin position="188"/>
        <end position="199"/>
    </location>
</feature>
<name>A0A9X2HR67_9SPHN</name>
<dbReference type="RefSeq" id="WP_254295214.1">
    <property type="nucleotide sequence ID" value="NZ_JAMLDX010000014.1"/>
</dbReference>
<proteinExistence type="predicted"/>
<evidence type="ECO:0000313" key="2">
    <source>
        <dbReference type="EMBL" id="MCP3732094.1"/>
    </source>
</evidence>
<accession>A0A9X2HR67</accession>
<reference evidence="2" key="1">
    <citation type="submission" date="2022-05" db="EMBL/GenBank/DDBJ databases">
        <title>Sphingomonas sp. strain MG17 Genome sequencing and assembly.</title>
        <authorList>
            <person name="Kim I."/>
        </authorList>
    </citation>
    <scope>NUCLEOTIDE SEQUENCE</scope>
    <source>
        <strain evidence="2">MG17</strain>
    </source>
</reference>
<protein>
    <submittedName>
        <fullName evidence="2">Uncharacterized protein</fullName>
    </submittedName>
</protein>
<sequence>MKLPTFPSDVERAILDYGKQIAGEVNGKTYTNIDKSLLTLNAHQAEKPEFAKALLQMFQDASKREQEFNLALIADVYAYKNEWGPKFAAARLAGKPLPRQYPDPDDIVICDNLTVKFLGPVTADDAAKWEFFKRGREVYFSLAREIIEMTNCTCSLEEGRERYLKLRRQFYRVNRHLPKDFKRKHPAKFPPFNPTPGCPPDWDDEDDENPIA</sequence>
<feature type="region of interest" description="Disordered" evidence="1">
    <location>
        <begin position="182"/>
        <end position="212"/>
    </location>
</feature>
<comment type="caution">
    <text evidence="2">The sequence shown here is derived from an EMBL/GenBank/DDBJ whole genome shotgun (WGS) entry which is preliminary data.</text>
</comment>